<feature type="repeat" description="TPR" evidence="3">
    <location>
        <begin position="818"/>
        <end position="851"/>
    </location>
</feature>
<comment type="caution">
    <text evidence="4">The sequence shown here is derived from an EMBL/GenBank/DDBJ whole genome shotgun (WGS) entry which is preliminary data.</text>
</comment>
<dbReference type="Pfam" id="PF13374">
    <property type="entry name" value="TPR_10"/>
    <property type="match status" value="3"/>
</dbReference>
<dbReference type="SMART" id="SM00028">
    <property type="entry name" value="TPR"/>
    <property type="match status" value="6"/>
</dbReference>
<dbReference type="InterPro" id="IPR011990">
    <property type="entry name" value="TPR-like_helical_dom_sf"/>
</dbReference>
<dbReference type="PROSITE" id="PS50005">
    <property type="entry name" value="TPR"/>
    <property type="match status" value="3"/>
</dbReference>
<dbReference type="AlphaFoldDB" id="A0A2B4RHG4"/>
<dbReference type="SUPFAM" id="SSF52540">
    <property type="entry name" value="P-loop containing nucleoside triphosphate hydrolases"/>
    <property type="match status" value="1"/>
</dbReference>
<keyword evidence="5" id="KW-1185">Reference proteome</keyword>
<dbReference type="PANTHER" id="PTHR45641:SF19">
    <property type="entry name" value="NEPHROCYSTIN-3"/>
    <property type="match status" value="1"/>
</dbReference>
<organism evidence="4 5">
    <name type="scientific">Stylophora pistillata</name>
    <name type="common">Smooth cauliflower coral</name>
    <dbReference type="NCBI Taxonomy" id="50429"/>
    <lineage>
        <taxon>Eukaryota</taxon>
        <taxon>Metazoa</taxon>
        <taxon>Cnidaria</taxon>
        <taxon>Anthozoa</taxon>
        <taxon>Hexacorallia</taxon>
        <taxon>Scleractinia</taxon>
        <taxon>Astrocoeniina</taxon>
        <taxon>Pocilloporidae</taxon>
        <taxon>Stylophora</taxon>
    </lineage>
</organism>
<dbReference type="Gene3D" id="3.40.50.300">
    <property type="entry name" value="P-loop containing nucleotide triphosphate hydrolases"/>
    <property type="match status" value="1"/>
</dbReference>
<dbReference type="EMBL" id="LSMT01000604">
    <property type="protein sequence ID" value="PFX15828.1"/>
    <property type="molecule type" value="Genomic_DNA"/>
</dbReference>
<feature type="repeat" description="TPR" evidence="3">
    <location>
        <begin position="692"/>
        <end position="725"/>
    </location>
</feature>
<evidence type="ECO:0000313" key="4">
    <source>
        <dbReference type="EMBL" id="PFX15828.1"/>
    </source>
</evidence>
<sequence length="872" mass="99123">MVYIEEQLNYFRICYIVTTILTPALRSIFKQEWDRLYPSGEWNDTPKNGQDFYNKESTGSQKLTARLLSKIKQGNSAEWDCTTFFSVLLHSNSISRGLSPVVCAHVDDLRRFRNEEFAHMPRGQLSVEAFILTVDRVETAFQGLGLSAVKIQEIRKQRSFPTEELQNVQIHVNSLYQELCETNAKLRTSEENCLFLEEQLNNDVSSFCILSPKPFHEIATRNGEVSKIMKQLKSLRKRNKNGLSFYYISGNPGSGKSLLAGLVAEEFYKTATRDHMQLEEKVKILRDLIAAKIRFYRSWLLVIDNVTDMLNIRDFLPQPGNEQWTKGQLLITTQITSSIPSDNSFVSHISVSRGMKPTDARSFLTKISGIKKDGMEDKVAKALDYQPLALASAGVYVKKIRERVVGRKFGWKEYLTNLKTGMRAVTERELARTNSSYSASMTAATRLAIERAMNNNDVVKSAFTLLSLGALQPLHLDIVTNYILNDNKHLDKQEAALEIQGYSLLMLEKRQNGTFISVHQVVHDVMKSAIKELRERNRHVQAVAVALKSFNQFIEINLPRTLCKGDCVADSKHLVPHLNVLVPEIGNVSLTEYETQVIEEGIFNDSNALESDLSKLGTICLNHCELPGAKAYYDIALKLVERRGTDVDLAYSYSQLGIVLLQMGELKQAKVHLKRALDIELKRHGPKHVMVARTYHRLGMVHRASGDLEQAKEYHYQASDIRRNNLGPEHVEMANSYHHLANIEYQLINPQEAEKLYKLSLDIQQKCLGENHFYVSFSYVGLGNVQRTLGNARRAKKFYERALAIRLEKLGPCHIDIAHIYSNLGHLEYDLGDLQTAKNLYQRAQEILVQMLGPRHVEVTNMCRLLSNVGSK</sequence>
<dbReference type="SUPFAM" id="SSF48452">
    <property type="entry name" value="TPR-like"/>
    <property type="match status" value="2"/>
</dbReference>
<evidence type="ECO:0000256" key="3">
    <source>
        <dbReference type="PROSITE-ProRule" id="PRU00339"/>
    </source>
</evidence>
<dbReference type="PANTHER" id="PTHR45641">
    <property type="entry name" value="TETRATRICOPEPTIDE REPEAT PROTEIN (AFU_ORTHOLOGUE AFUA_6G03870)"/>
    <property type="match status" value="1"/>
</dbReference>
<evidence type="ECO:0000256" key="2">
    <source>
        <dbReference type="ARBA" id="ARBA00022803"/>
    </source>
</evidence>
<dbReference type="Proteomes" id="UP000225706">
    <property type="component" value="Unassembled WGS sequence"/>
</dbReference>
<reference evidence="5" key="1">
    <citation type="journal article" date="2017" name="bioRxiv">
        <title>Comparative analysis of the genomes of Stylophora pistillata and Acropora digitifera provides evidence for extensive differences between species of corals.</title>
        <authorList>
            <person name="Voolstra C.R."/>
            <person name="Li Y."/>
            <person name="Liew Y.J."/>
            <person name="Baumgarten S."/>
            <person name="Zoccola D."/>
            <person name="Flot J.-F."/>
            <person name="Tambutte S."/>
            <person name="Allemand D."/>
            <person name="Aranda M."/>
        </authorList>
    </citation>
    <scope>NUCLEOTIDE SEQUENCE [LARGE SCALE GENOMIC DNA]</scope>
</reference>
<gene>
    <name evidence="4" type="primary">nphp3</name>
    <name evidence="4" type="ORF">AWC38_SpisGene19930</name>
</gene>
<keyword evidence="2 3" id="KW-0802">TPR repeat</keyword>
<dbReference type="OrthoDB" id="5973146at2759"/>
<accession>A0A2B4RHG4</accession>
<dbReference type="Pfam" id="PF13424">
    <property type="entry name" value="TPR_12"/>
    <property type="match status" value="1"/>
</dbReference>
<feature type="repeat" description="TPR" evidence="3">
    <location>
        <begin position="650"/>
        <end position="683"/>
    </location>
</feature>
<dbReference type="Gene3D" id="1.25.40.10">
    <property type="entry name" value="Tetratricopeptide repeat domain"/>
    <property type="match status" value="2"/>
</dbReference>
<evidence type="ECO:0000256" key="1">
    <source>
        <dbReference type="ARBA" id="ARBA00022737"/>
    </source>
</evidence>
<proteinExistence type="predicted"/>
<keyword evidence="1" id="KW-0677">Repeat</keyword>
<name>A0A2B4RHG4_STYPI</name>
<dbReference type="InterPro" id="IPR019734">
    <property type="entry name" value="TPR_rpt"/>
</dbReference>
<protein>
    <submittedName>
        <fullName evidence="4">Nephrocystin-3</fullName>
    </submittedName>
</protein>
<dbReference type="InterPro" id="IPR027417">
    <property type="entry name" value="P-loop_NTPase"/>
</dbReference>
<evidence type="ECO:0000313" key="5">
    <source>
        <dbReference type="Proteomes" id="UP000225706"/>
    </source>
</evidence>